<keyword evidence="7" id="KW-1185">Reference proteome</keyword>
<organism evidence="6 7">
    <name type="scientific">Amycolatopsis pretoriensis</name>
    <dbReference type="NCBI Taxonomy" id="218821"/>
    <lineage>
        <taxon>Bacteria</taxon>
        <taxon>Bacillati</taxon>
        <taxon>Actinomycetota</taxon>
        <taxon>Actinomycetes</taxon>
        <taxon>Pseudonocardiales</taxon>
        <taxon>Pseudonocardiaceae</taxon>
        <taxon>Amycolatopsis</taxon>
    </lineage>
</organism>
<dbReference type="EMBL" id="FNUJ01000019">
    <property type="protein sequence ID" value="SEF38182.1"/>
    <property type="molecule type" value="Genomic_DNA"/>
</dbReference>
<protein>
    <submittedName>
        <fullName evidence="6">Cystathionine beta-synthase</fullName>
    </submittedName>
</protein>
<dbReference type="InterPro" id="IPR036052">
    <property type="entry name" value="TrpB-like_PALP_sf"/>
</dbReference>
<dbReference type="CDD" id="cd01561">
    <property type="entry name" value="CBS_like"/>
    <property type="match status" value="1"/>
</dbReference>
<dbReference type="GO" id="GO:0006535">
    <property type="term" value="P:cysteine biosynthetic process from serine"/>
    <property type="evidence" value="ECO:0007669"/>
    <property type="project" value="InterPro"/>
</dbReference>
<dbReference type="InterPro" id="IPR001926">
    <property type="entry name" value="TrpB-like_PALP"/>
</dbReference>
<proteinExistence type="inferred from homology"/>
<dbReference type="FunFam" id="3.40.50.1100:FF:000003">
    <property type="entry name" value="Cystathionine beta-synthase"/>
    <property type="match status" value="1"/>
</dbReference>
<accession>A0A1H5RIJ5</accession>
<dbReference type="Gene3D" id="3.40.50.1100">
    <property type="match status" value="2"/>
</dbReference>
<dbReference type="PROSITE" id="PS00901">
    <property type="entry name" value="CYS_SYNTHASE"/>
    <property type="match status" value="1"/>
</dbReference>
<comment type="similarity">
    <text evidence="2">Belongs to the cysteine synthase/cystathionine beta-synthase family.</text>
</comment>
<sequence>MAAEEPAEIDAFDSVLDAIGGTPLIRLARIAPPGGPRVYVKAEFLNPGGSVKDRAALAMVLDAERSGALEPGGLIVEGTSGNTGIGLAIVAAQLGYRLAVVVPDKTSREKIAILRAYGAEVVTTPGTVPREDPAHVRQLARRIADERGGWLADQYDNPANPAAHRETTGPEIWRQTGGRLTHFVAGVGTGGTISGAGAYLKEVSGGRVRVVGADPEHSVYSGGDGSPYLVESIGHYRHPDTAEDLWPRSYHLDVVDQVVPVGDRESILVTRRLAREEGLLLGASAGTAVAVALRVAAGLSPDDLVVVVVPDSGRSYLSKYYDDGWLDRLGVPVGHAGELTVADVVGPLPAAAPGLRESATAGEALASAGGHELRPVGPRASAEPPSVAEVTGTLDVGELRRAVEAGVVRPGDPITGYVGGTLPAIGLGETRAAAADRLGGREAAWLLSDGRVVGAVHKGQLEPAPDGGGAGS</sequence>
<evidence type="ECO:0000256" key="3">
    <source>
        <dbReference type="ARBA" id="ARBA00022898"/>
    </source>
</evidence>
<evidence type="ECO:0000256" key="1">
    <source>
        <dbReference type="ARBA" id="ARBA00001933"/>
    </source>
</evidence>
<evidence type="ECO:0000256" key="4">
    <source>
        <dbReference type="SAM" id="MobiDB-lite"/>
    </source>
</evidence>
<dbReference type="InterPro" id="IPR001216">
    <property type="entry name" value="P-phosphate_BS"/>
</dbReference>
<dbReference type="STRING" id="218821.SAMN05421837_11916"/>
<dbReference type="Proteomes" id="UP000198878">
    <property type="component" value="Unassembled WGS sequence"/>
</dbReference>
<evidence type="ECO:0000313" key="7">
    <source>
        <dbReference type="Proteomes" id="UP000198878"/>
    </source>
</evidence>
<dbReference type="GO" id="GO:0016765">
    <property type="term" value="F:transferase activity, transferring alkyl or aryl (other than methyl) groups"/>
    <property type="evidence" value="ECO:0007669"/>
    <property type="project" value="UniProtKB-ARBA"/>
</dbReference>
<gene>
    <name evidence="6" type="ORF">SAMN05421837_11916</name>
</gene>
<dbReference type="RefSeq" id="WP_244180996.1">
    <property type="nucleotide sequence ID" value="NZ_FNUJ01000019.1"/>
</dbReference>
<name>A0A1H5RIJ5_9PSEU</name>
<dbReference type="SUPFAM" id="SSF53686">
    <property type="entry name" value="Tryptophan synthase beta subunit-like PLP-dependent enzymes"/>
    <property type="match status" value="1"/>
</dbReference>
<feature type="domain" description="Tryptophan synthase beta chain-like PALP" evidence="5">
    <location>
        <begin position="16"/>
        <end position="311"/>
    </location>
</feature>
<dbReference type="FunFam" id="3.40.50.1100:FF:000118">
    <property type="entry name" value="Related to CYS4-cystathionine beta-synthase"/>
    <property type="match status" value="1"/>
</dbReference>
<reference evidence="7" key="1">
    <citation type="submission" date="2016-10" db="EMBL/GenBank/DDBJ databases">
        <authorList>
            <person name="Varghese N."/>
            <person name="Submissions S."/>
        </authorList>
    </citation>
    <scope>NUCLEOTIDE SEQUENCE [LARGE SCALE GENOMIC DNA]</scope>
    <source>
        <strain evidence="7">DSM 44654</strain>
    </source>
</reference>
<dbReference type="Pfam" id="PF00291">
    <property type="entry name" value="PALP"/>
    <property type="match status" value="1"/>
</dbReference>
<comment type="cofactor">
    <cofactor evidence="1">
        <name>pyridoxal 5'-phosphate</name>
        <dbReference type="ChEBI" id="CHEBI:597326"/>
    </cofactor>
</comment>
<evidence type="ECO:0000256" key="2">
    <source>
        <dbReference type="ARBA" id="ARBA00007103"/>
    </source>
</evidence>
<evidence type="ECO:0000313" key="6">
    <source>
        <dbReference type="EMBL" id="SEF38182.1"/>
    </source>
</evidence>
<keyword evidence="3" id="KW-0663">Pyridoxal phosphate</keyword>
<evidence type="ECO:0000259" key="5">
    <source>
        <dbReference type="Pfam" id="PF00291"/>
    </source>
</evidence>
<dbReference type="AlphaFoldDB" id="A0A1H5RIJ5"/>
<dbReference type="PANTHER" id="PTHR10314">
    <property type="entry name" value="CYSTATHIONINE BETA-SYNTHASE"/>
    <property type="match status" value="1"/>
</dbReference>
<dbReference type="InterPro" id="IPR050214">
    <property type="entry name" value="Cys_Synth/Cystath_Beta-Synth"/>
</dbReference>
<feature type="region of interest" description="Disordered" evidence="4">
    <location>
        <begin position="370"/>
        <end position="389"/>
    </location>
</feature>